<feature type="transmembrane region" description="Helical" evidence="1">
    <location>
        <begin position="101"/>
        <end position="119"/>
    </location>
</feature>
<dbReference type="Pfam" id="PF05631">
    <property type="entry name" value="MFS_5"/>
    <property type="match status" value="1"/>
</dbReference>
<name>A0A7J6X217_THATH</name>
<feature type="transmembrane region" description="Helical" evidence="1">
    <location>
        <begin position="272"/>
        <end position="293"/>
    </location>
</feature>
<organism evidence="2 3">
    <name type="scientific">Thalictrum thalictroides</name>
    <name type="common">Rue-anemone</name>
    <name type="synonym">Anemone thalictroides</name>
    <dbReference type="NCBI Taxonomy" id="46969"/>
    <lineage>
        <taxon>Eukaryota</taxon>
        <taxon>Viridiplantae</taxon>
        <taxon>Streptophyta</taxon>
        <taxon>Embryophyta</taxon>
        <taxon>Tracheophyta</taxon>
        <taxon>Spermatophyta</taxon>
        <taxon>Magnoliopsida</taxon>
        <taxon>Ranunculales</taxon>
        <taxon>Ranunculaceae</taxon>
        <taxon>Thalictroideae</taxon>
        <taxon>Thalictrum</taxon>
    </lineage>
</organism>
<dbReference type="GO" id="GO:0015098">
    <property type="term" value="F:molybdate ion transmembrane transporter activity"/>
    <property type="evidence" value="ECO:0007669"/>
    <property type="project" value="InterPro"/>
</dbReference>
<accession>A0A7J6X217</accession>
<feature type="transmembrane region" description="Helical" evidence="1">
    <location>
        <begin position="364"/>
        <end position="385"/>
    </location>
</feature>
<evidence type="ECO:0000313" key="2">
    <source>
        <dbReference type="EMBL" id="KAF5203776.1"/>
    </source>
</evidence>
<evidence type="ECO:0000313" key="3">
    <source>
        <dbReference type="Proteomes" id="UP000554482"/>
    </source>
</evidence>
<keyword evidence="1" id="KW-0472">Membrane</keyword>
<feature type="transmembrane region" description="Helical" evidence="1">
    <location>
        <begin position="154"/>
        <end position="172"/>
    </location>
</feature>
<feature type="transmembrane region" description="Helical" evidence="1">
    <location>
        <begin position="397"/>
        <end position="415"/>
    </location>
</feature>
<keyword evidence="1" id="KW-1133">Transmembrane helix</keyword>
<feature type="transmembrane region" description="Helical" evidence="1">
    <location>
        <begin position="224"/>
        <end position="242"/>
    </location>
</feature>
<feature type="transmembrane region" description="Helical" evidence="1">
    <location>
        <begin position="308"/>
        <end position="327"/>
    </location>
</feature>
<gene>
    <name evidence="2" type="ORF">FRX31_006639</name>
</gene>
<dbReference type="EMBL" id="JABWDY010006302">
    <property type="protein sequence ID" value="KAF5203776.1"/>
    <property type="molecule type" value="Genomic_DNA"/>
</dbReference>
<keyword evidence="1" id="KW-0812">Transmembrane</keyword>
<sequence>MGVVIESEVWEPKPQLYLFLFFSSFLSIFLFPYFSSKNNKTSLVYPDLGGIVSTTSSQSSSFLRFQRSFLFIYSLASLNEGIQSVFGEFEYAYYGISREHVLVYLCVGSASALLFGTFAGMLSDVIGPKKICITFCFLHLFVGIWKNVTMHISGWIASICMALASSAFSFCFETWMVTEHEKLGHRQDMLSDTFWLMAFFESASLIGSQVLGNSLIGAGAWKGIGFPSIAVVILSVLIIIYIGRNWKETPLTGGVKDYVIALNACVFHDKKVCLLACAQACLHFSSTVFWILWAPTLVADGREVHLGLIYPCLMGARMLGSTAVPWFHSGFLQVQIEDCMIFAFSAAGLVLSIIAYDYQEIGTLLTLFCFFHVCVGIILPSLARLRTMYVPNELRGGMISLSLAPANAAILFVLVQGGYLRSMDNSTIMAFAAFALFAAAGFMHLLKQRGNLPHQNWHEL</sequence>
<dbReference type="AlphaFoldDB" id="A0A7J6X217"/>
<dbReference type="GO" id="GO:0016020">
    <property type="term" value="C:membrane"/>
    <property type="evidence" value="ECO:0007669"/>
    <property type="project" value="InterPro"/>
</dbReference>
<dbReference type="InterPro" id="IPR008509">
    <property type="entry name" value="MOT2/MFSD5"/>
</dbReference>
<comment type="caution">
    <text evidence="2">The sequence shown here is derived from an EMBL/GenBank/DDBJ whole genome shotgun (WGS) entry which is preliminary data.</text>
</comment>
<evidence type="ECO:0000256" key="1">
    <source>
        <dbReference type="SAM" id="Phobius"/>
    </source>
</evidence>
<reference evidence="2 3" key="1">
    <citation type="submission" date="2020-06" db="EMBL/GenBank/DDBJ databases">
        <title>Transcriptomic and genomic resources for Thalictrum thalictroides and T. hernandezii: Facilitating candidate gene discovery in an emerging model plant lineage.</title>
        <authorList>
            <person name="Arias T."/>
            <person name="Riano-Pachon D.M."/>
            <person name="Di Stilio V.S."/>
        </authorList>
    </citation>
    <scope>NUCLEOTIDE SEQUENCE [LARGE SCALE GENOMIC DNA]</scope>
    <source>
        <strain evidence="3">cv. WT478/WT964</strain>
        <tissue evidence="2">Leaves</tissue>
    </source>
</reference>
<dbReference type="PANTHER" id="PTHR23516">
    <property type="entry name" value="SAM (S-ADENOSYL METHIONINE) TRANSPORTER"/>
    <property type="match status" value="1"/>
</dbReference>
<dbReference type="OrthoDB" id="263957at2759"/>
<dbReference type="PANTHER" id="PTHR23516:SF2">
    <property type="entry name" value="MOLYBDATE-ANION TRANSPORTER"/>
    <property type="match status" value="1"/>
</dbReference>
<dbReference type="Proteomes" id="UP000554482">
    <property type="component" value="Unassembled WGS sequence"/>
</dbReference>
<dbReference type="Gene3D" id="1.20.1250.20">
    <property type="entry name" value="MFS general substrate transporter like domains"/>
    <property type="match status" value="1"/>
</dbReference>
<feature type="transmembrane region" description="Helical" evidence="1">
    <location>
        <begin position="339"/>
        <end position="358"/>
    </location>
</feature>
<proteinExistence type="predicted"/>
<dbReference type="InterPro" id="IPR036259">
    <property type="entry name" value="MFS_trans_sf"/>
</dbReference>
<protein>
    <submittedName>
        <fullName evidence="2">Major facilitator superfamily protein</fullName>
    </submittedName>
</protein>
<keyword evidence="3" id="KW-1185">Reference proteome</keyword>
<feature type="transmembrane region" description="Helical" evidence="1">
    <location>
        <begin position="427"/>
        <end position="446"/>
    </location>
</feature>
<feature type="transmembrane region" description="Helical" evidence="1">
    <location>
        <begin position="131"/>
        <end position="148"/>
    </location>
</feature>
<dbReference type="SUPFAM" id="SSF103473">
    <property type="entry name" value="MFS general substrate transporter"/>
    <property type="match status" value="1"/>
</dbReference>
<feature type="transmembrane region" description="Helical" evidence="1">
    <location>
        <begin position="16"/>
        <end position="34"/>
    </location>
</feature>